<protein>
    <submittedName>
        <fullName evidence="1">Uncharacterized protein</fullName>
    </submittedName>
</protein>
<accession>A0A165CVN5</accession>
<gene>
    <name evidence="1" type="ORF">EXIGLDRAFT_777798</name>
</gene>
<reference evidence="1 2" key="1">
    <citation type="journal article" date="2016" name="Mol. Biol. Evol.">
        <title>Comparative Genomics of Early-Diverging Mushroom-Forming Fungi Provides Insights into the Origins of Lignocellulose Decay Capabilities.</title>
        <authorList>
            <person name="Nagy L.G."/>
            <person name="Riley R."/>
            <person name="Tritt A."/>
            <person name="Adam C."/>
            <person name="Daum C."/>
            <person name="Floudas D."/>
            <person name="Sun H."/>
            <person name="Yadav J.S."/>
            <person name="Pangilinan J."/>
            <person name="Larsson K.H."/>
            <person name="Matsuura K."/>
            <person name="Barry K."/>
            <person name="Labutti K."/>
            <person name="Kuo R."/>
            <person name="Ohm R.A."/>
            <person name="Bhattacharya S.S."/>
            <person name="Shirouzu T."/>
            <person name="Yoshinaga Y."/>
            <person name="Martin F.M."/>
            <person name="Grigoriev I.V."/>
            <person name="Hibbett D.S."/>
        </authorList>
    </citation>
    <scope>NUCLEOTIDE SEQUENCE [LARGE SCALE GENOMIC DNA]</scope>
    <source>
        <strain evidence="1 2">HHB12029</strain>
    </source>
</reference>
<proteinExistence type="predicted"/>
<name>A0A165CVN5_EXIGL</name>
<dbReference type="InParanoid" id="A0A165CVN5"/>
<keyword evidence="2" id="KW-1185">Reference proteome</keyword>
<dbReference type="Proteomes" id="UP000077266">
    <property type="component" value="Unassembled WGS sequence"/>
</dbReference>
<dbReference type="EMBL" id="KV426283">
    <property type="protein sequence ID" value="KZV83228.1"/>
    <property type="molecule type" value="Genomic_DNA"/>
</dbReference>
<evidence type="ECO:0000313" key="2">
    <source>
        <dbReference type="Proteomes" id="UP000077266"/>
    </source>
</evidence>
<evidence type="ECO:0000313" key="1">
    <source>
        <dbReference type="EMBL" id="KZV83228.1"/>
    </source>
</evidence>
<organism evidence="1 2">
    <name type="scientific">Exidia glandulosa HHB12029</name>
    <dbReference type="NCBI Taxonomy" id="1314781"/>
    <lineage>
        <taxon>Eukaryota</taxon>
        <taxon>Fungi</taxon>
        <taxon>Dikarya</taxon>
        <taxon>Basidiomycota</taxon>
        <taxon>Agaricomycotina</taxon>
        <taxon>Agaricomycetes</taxon>
        <taxon>Auriculariales</taxon>
        <taxon>Exidiaceae</taxon>
        <taxon>Exidia</taxon>
    </lineage>
</organism>
<sequence>MLNAILCLLRQPDLIRAVGTCAHTGEMSHAYKQQGVPTSRCAQATFATTQLRTPLQGVLLARRDRGLTLHIELFILYDLRTYSENCFLADSSRPRTSRSHKGKDMSNGVKRTVLILDLAASTMFRTLHWQDHLPVVWRLKVKTEKQCVECFDDALRRPAHVLQFLVLALEVERPETCRPWLFNGDAPKLAYSPPVAASVWHCLHSHSPKPEGPLAK</sequence>
<dbReference type="AlphaFoldDB" id="A0A165CVN5"/>